<dbReference type="InterPro" id="IPR002347">
    <property type="entry name" value="SDR_fam"/>
</dbReference>
<proteinExistence type="predicted"/>
<dbReference type="EMBL" id="CP053564">
    <property type="protein sequence ID" value="QJY50282.1"/>
    <property type="molecule type" value="Genomic_DNA"/>
</dbReference>
<dbReference type="AlphaFoldDB" id="A0A6M6JUS8"/>
<evidence type="ECO:0000313" key="2">
    <source>
        <dbReference type="Proteomes" id="UP000505377"/>
    </source>
</evidence>
<reference evidence="1 2" key="1">
    <citation type="submission" date="2020-05" db="EMBL/GenBank/DDBJ databases">
        <authorList>
            <person name="Mo P."/>
        </authorList>
    </citation>
    <scope>NUCLEOTIDE SEQUENCE [LARGE SCALE GENOMIC DNA]</scope>
    <source>
        <strain evidence="1 2">Gen01</strain>
    </source>
</reference>
<dbReference type="PANTHER" id="PTHR43431">
    <property type="entry name" value="OXIDOREDUCTASE, SHORT CHAIN DEHYDROGENASE/REDUCTASE FAMILY (AFU_ORTHOLOGUE AFUA_5G14000)"/>
    <property type="match status" value="1"/>
</dbReference>
<dbReference type="KEGG" id="pbro:HOP40_00535"/>
<dbReference type="InterPro" id="IPR036291">
    <property type="entry name" value="NAD(P)-bd_dom_sf"/>
</dbReference>
<dbReference type="Pfam" id="PF00106">
    <property type="entry name" value="adh_short"/>
    <property type="match status" value="1"/>
</dbReference>
<dbReference type="Gene3D" id="3.40.50.720">
    <property type="entry name" value="NAD(P)-binding Rossmann-like Domain"/>
    <property type="match status" value="1"/>
</dbReference>
<name>A0A6M6JUS8_9PSEU</name>
<dbReference type="Proteomes" id="UP000505377">
    <property type="component" value="Chromosome"/>
</dbReference>
<dbReference type="SUPFAM" id="SSF51735">
    <property type="entry name" value="NAD(P)-binding Rossmann-fold domains"/>
    <property type="match status" value="1"/>
</dbReference>
<gene>
    <name evidence="1" type="ORF">HOP40_00535</name>
</gene>
<accession>A0A6M6JUS8</accession>
<evidence type="ECO:0000313" key="1">
    <source>
        <dbReference type="EMBL" id="QJY50282.1"/>
    </source>
</evidence>
<protein>
    <submittedName>
        <fullName evidence="1">SDR family oxidoreductase</fullName>
    </submittedName>
</protein>
<dbReference type="PANTHER" id="PTHR43431:SF7">
    <property type="entry name" value="OXIDOREDUCTASE, SHORT CHAIN DEHYDROGENASE_REDUCTASE FAMILY (AFU_ORTHOLOGUE AFUA_5G14000)"/>
    <property type="match status" value="1"/>
</dbReference>
<keyword evidence="2" id="KW-1185">Reference proteome</keyword>
<organism evidence="1 2">
    <name type="scientific">Pseudonocardia broussonetiae</name>
    <dbReference type="NCBI Taxonomy" id="2736640"/>
    <lineage>
        <taxon>Bacteria</taxon>
        <taxon>Bacillati</taxon>
        <taxon>Actinomycetota</taxon>
        <taxon>Actinomycetes</taxon>
        <taxon>Pseudonocardiales</taxon>
        <taxon>Pseudonocardiaceae</taxon>
        <taxon>Pseudonocardia</taxon>
    </lineage>
</organism>
<sequence length="279" mass="30387">MPVVVIVGATSKWRADGPNTVFVHGRSLTAADVPDDVRWGLGGALARTFAQEGCFVVLTTRTAANAAPLVGSLQQDGGHCAAVELDLGDPDSIRRAFARIRDAAGDPEVLVYNPGYMAGRELPPEQELLELFPPELFETALDIACRGPFLVAREVLPAMRRRGRGTILFSNNQYSLRGRRRRTGESLYYPRTMMRALAQALTDEYTEHGVHVVNVVVDGVIDSPGTRAMPGAAGAPQALISPRSIADAFLYLHRQDPSCWTHELQLTARPHHQEVPSCP</sequence>